<accession>L1KQA5</accession>
<comment type="caution">
    <text evidence="2">The sequence shown here is derived from an EMBL/GenBank/DDBJ whole genome shotgun (WGS) entry which is preliminary data.</text>
</comment>
<feature type="compositionally biased region" description="Basic and acidic residues" evidence="1">
    <location>
        <begin position="13"/>
        <end position="32"/>
    </location>
</feature>
<dbReference type="AlphaFoldDB" id="L1KQA5"/>
<reference evidence="2 3" key="1">
    <citation type="submission" date="2012-11" db="EMBL/GenBank/DDBJ databases">
        <authorList>
            <person name="Huguet-Tapia J.C."/>
            <person name="Durkin A.S."/>
            <person name="Pettis G.S."/>
            <person name="Badger J.H."/>
        </authorList>
    </citation>
    <scope>NUCLEOTIDE SEQUENCE [LARGE SCALE GENOMIC DNA]</scope>
    <source>
        <strain evidence="2 3">91-03</strain>
    </source>
</reference>
<protein>
    <submittedName>
        <fullName evidence="2">Uncharacterized protein</fullName>
    </submittedName>
</protein>
<name>L1KQA5_9ACTN</name>
<organism evidence="2 3">
    <name type="scientific">Streptomyces ipomoeae 91-03</name>
    <dbReference type="NCBI Taxonomy" id="698759"/>
    <lineage>
        <taxon>Bacteria</taxon>
        <taxon>Bacillati</taxon>
        <taxon>Actinomycetota</taxon>
        <taxon>Actinomycetes</taxon>
        <taxon>Kitasatosporales</taxon>
        <taxon>Streptomycetaceae</taxon>
        <taxon>Streptomyces</taxon>
    </lineage>
</organism>
<gene>
    <name evidence="2" type="ORF">STRIP9103_08163</name>
</gene>
<evidence type="ECO:0000313" key="2">
    <source>
        <dbReference type="EMBL" id="EKX62675.1"/>
    </source>
</evidence>
<keyword evidence="3" id="KW-1185">Reference proteome</keyword>
<evidence type="ECO:0000313" key="3">
    <source>
        <dbReference type="Proteomes" id="UP000010411"/>
    </source>
</evidence>
<evidence type="ECO:0000256" key="1">
    <source>
        <dbReference type="SAM" id="MobiDB-lite"/>
    </source>
</evidence>
<feature type="region of interest" description="Disordered" evidence="1">
    <location>
        <begin position="1"/>
        <end position="48"/>
    </location>
</feature>
<sequence>MHATAFVASSRNARSEERVPPRLDPIGAKEEPGCPPKQSGTCCHRRVS</sequence>
<dbReference type="Proteomes" id="UP000010411">
    <property type="component" value="Unassembled WGS sequence"/>
</dbReference>
<dbReference type="PATRIC" id="fig|698759.3.peg.6624"/>
<proteinExistence type="predicted"/>
<dbReference type="EMBL" id="AEJC01000493">
    <property type="protein sequence ID" value="EKX62675.1"/>
    <property type="molecule type" value="Genomic_DNA"/>
</dbReference>